<dbReference type="EMBL" id="KI682536">
    <property type="protein sequence ID" value="ETL81248.1"/>
    <property type="molecule type" value="Genomic_DNA"/>
</dbReference>
<name>W2K7V3_PHYNI</name>
<dbReference type="AlphaFoldDB" id="W2K7V3"/>
<feature type="region of interest" description="Disordered" evidence="1">
    <location>
        <begin position="1"/>
        <end position="37"/>
    </location>
</feature>
<proteinExistence type="predicted"/>
<dbReference type="VEuPathDB" id="FungiDB:PPTG_05340"/>
<gene>
    <name evidence="2" type="ORF">L917_18388</name>
</gene>
<organism evidence="2">
    <name type="scientific">Phytophthora nicotianae</name>
    <name type="common">Potato buckeye rot agent</name>
    <name type="synonym">Phytophthora parasitica</name>
    <dbReference type="NCBI Taxonomy" id="4792"/>
    <lineage>
        <taxon>Eukaryota</taxon>
        <taxon>Sar</taxon>
        <taxon>Stramenopiles</taxon>
        <taxon>Oomycota</taxon>
        <taxon>Peronosporomycetes</taxon>
        <taxon>Peronosporales</taxon>
        <taxon>Peronosporaceae</taxon>
        <taxon>Phytophthora</taxon>
    </lineage>
</organism>
<evidence type="ECO:0000256" key="1">
    <source>
        <dbReference type="SAM" id="MobiDB-lite"/>
    </source>
</evidence>
<sequence length="83" mass="9631">MQALLLKRLPAGDRMQQPLKALSPSESGSDWKQHDEPTCLCDANQSRIESIQRNKLVHTSGMKGLPDRDQFIQHYENEMRFDY</sequence>
<reference evidence="2" key="1">
    <citation type="submission" date="2013-11" db="EMBL/GenBank/DDBJ databases">
        <title>The Genome Sequence of Phytophthora parasitica CHvinca01.</title>
        <authorList>
            <consortium name="The Broad Institute Genomics Platform"/>
            <person name="Russ C."/>
            <person name="Tyler B."/>
            <person name="Panabieres F."/>
            <person name="Shan W."/>
            <person name="Tripathy S."/>
            <person name="Grunwald N."/>
            <person name="Machado M."/>
            <person name="Johnson C.S."/>
            <person name="Arredondo F."/>
            <person name="Hong C."/>
            <person name="Coffey M."/>
            <person name="Young S.K."/>
            <person name="Zeng Q."/>
            <person name="Gargeya S."/>
            <person name="Fitzgerald M."/>
            <person name="Abouelleil A."/>
            <person name="Alvarado L."/>
            <person name="Chapman S.B."/>
            <person name="Gainer-Dewar J."/>
            <person name="Goldberg J."/>
            <person name="Griggs A."/>
            <person name="Gujja S."/>
            <person name="Hansen M."/>
            <person name="Howarth C."/>
            <person name="Imamovic A."/>
            <person name="Ireland A."/>
            <person name="Larimer J."/>
            <person name="McCowan C."/>
            <person name="Murphy C."/>
            <person name="Pearson M."/>
            <person name="Poon T.W."/>
            <person name="Priest M."/>
            <person name="Roberts A."/>
            <person name="Saif S."/>
            <person name="Shea T."/>
            <person name="Sykes S."/>
            <person name="Wortman J."/>
            <person name="Nusbaum C."/>
            <person name="Birren B."/>
        </authorList>
    </citation>
    <scope>NUCLEOTIDE SEQUENCE [LARGE SCALE GENOMIC DNA]</scope>
    <source>
        <strain evidence="2">CHvinca01</strain>
    </source>
</reference>
<accession>W2K7V3</accession>
<dbReference type="OrthoDB" id="10261355at2759"/>
<evidence type="ECO:0000313" key="2">
    <source>
        <dbReference type="EMBL" id="ETL81248.1"/>
    </source>
</evidence>
<dbReference type="Proteomes" id="UP000054423">
    <property type="component" value="Unassembled WGS sequence"/>
</dbReference>
<protein>
    <submittedName>
        <fullName evidence="2">Uncharacterized protein</fullName>
    </submittedName>
</protein>